<proteinExistence type="inferred from homology"/>
<sequence length="1056" mass="116514">MFLVYSTAVYAGSAGKLGAARASSVLNDLERHGKNLKIQVTGTVRDSVGFLPGVSIKVRGTNLGTTTNETGKYILDVPDGNVTLIFSMVGFEPREIPLNGRTKLDVILKPSGESLGEVVVVAYGKQKKTDLIGAVTTVDPKILKTSSSNLTTALAGRVGGVIAFQRSGEPGADNASFFIRGVTTFGYKAEPLILIDNIELSTTELARLQPDDIASFSILKDATATSLYGAKGANGVILVSTKEGKAGKPKFSFRLENPISSNTRNVELADPITYMRLNNEAVLTRTPLGELPYTENRIDATIAGKNPQVYPAVNWREELIKDYTSNQRMNLNLTGGGEAAQYYLAGTFNQDNGLLKVDRNNDFNNNIKLKSYGLRSNVNINVTKSTRVGVRLYGTFDDYNGPIDEGAALFRKVMRTVPTLFPARYTPDAANSATKHTLFGNSLNGDNFYINPYADMVSGYKDKSKSLMLAQFELTQNLSFITEGLSINALGNTNKEASFDVKREYNPFFYSVSAYNKFDDSFVLRELNSNSGTETLDYSEGTKVVKSNTTLQTALTYNRIFQAKHSVSALLNFKVLGSIEANANTLQKSLPSRSADLAGRATYSFNNRYFAEFNFGYNGSERFYETQRFGFFPSAGIAWAVSEEKFMAPVKKVLSKLKLRGTYGLVGNGDIGSSDDRFFYLSNISYNGPTTSFGTDYSYGRTGVNVTRYENRDITFERSKKLNIGLDLGLFNKFDLQADYFTEQRTGILQTRASLPKSLGLTAAVRANVGAASASGIDISSSYSQFFGTNFSIQALGNFTYATSKYEVYEEPIYAEKNLSRVGYPIRQTWGYIAERLFVDEADVANSPIQTFGTYSAGDIKYKDVNGDGQVTTRDRVPIGYPTVPEITYGFGFSSTFKSFDLACFFQGSARSSFWMNTNGSTSPFAPYFYAGESNVTGVPRNQLLKVYADSHWSEENRDIYALYPRLSTQVLENNNQTSTWFMRNGAFLRVKSVLLGYTLPKKLTKKLLMESVRFYAEGTNLGALSKFKTWDVEMGSDGLGYPLQRVYNFGLQVSF</sequence>
<dbReference type="Pfam" id="PF13715">
    <property type="entry name" value="CarbopepD_reg_2"/>
    <property type="match status" value="1"/>
</dbReference>
<dbReference type="SUPFAM" id="SSF56935">
    <property type="entry name" value="Porins"/>
    <property type="match status" value="1"/>
</dbReference>
<protein>
    <submittedName>
        <fullName evidence="3">TonB-dependent receptor plug</fullName>
    </submittedName>
</protein>
<dbReference type="GO" id="GO:0009279">
    <property type="term" value="C:cell outer membrane"/>
    <property type="evidence" value="ECO:0007669"/>
    <property type="project" value="UniProtKB-SubCell"/>
</dbReference>
<name>C6XYM1_PEDHD</name>
<keyword evidence="1" id="KW-0472">Membrane</keyword>
<dbReference type="NCBIfam" id="TIGR04057">
    <property type="entry name" value="SusC_RagA_signa"/>
    <property type="match status" value="1"/>
</dbReference>
<dbReference type="InterPro" id="IPR012910">
    <property type="entry name" value="Plug_dom"/>
</dbReference>
<dbReference type="InterPro" id="IPR023997">
    <property type="entry name" value="TonB-dep_OMP_SusC/RagA_CS"/>
</dbReference>
<dbReference type="SUPFAM" id="SSF49464">
    <property type="entry name" value="Carboxypeptidase regulatory domain-like"/>
    <property type="match status" value="1"/>
</dbReference>
<dbReference type="InterPro" id="IPR023996">
    <property type="entry name" value="TonB-dep_OMP_SusC/RagA"/>
</dbReference>
<keyword evidence="1" id="KW-0812">Transmembrane</keyword>
<dbReference type="InterPro" id="IPR037066">
    <property type="entry name" value="Plug_dom_sf"/>
</dbReference>
<dbReference type="STRING" id="485917.Phep_2299"/>
<keyword evidence="4" id="KW-1185">Reference proteome</keyword>
<feature type="domain" description="TonB-dependent receptor plug" evidence="2">
    <location>
        <begin position="128"/>
        <end position="236"/>
    </location>
</feature>
<dbReference type="InterPro" id="IPR008969">
    <property type="entry name" value="CarboxyPept-like_regulatory"/>
</dbReference>
<accession>C6XYM1</accession>
<dbReference type="PROSITE" id="PS52016">
    <property type="entry name" value="TONB_DEPENDENT_REC_3"/>
    <property type="match status" value="1"/>
</dbReference>
<dbReference type="NCBIfam" id="TIGR04056">
    <property type="entry name" value="OMP_RagA_SusC"/>
    <property type="match status" value="1"/>
</dbReference>
<evidence type="ECO:0000259" key="2">
    <source>
        <dbReference type="Pfam" id="PF07715"/>
    </source>
</evidence>
<dbReference type="eggNOG" id="COG4206">
    <property type="taxonomic scope" value="Bacteria"/>
</dbReference>
<dbReference type="EMBL" id="CP001681">
    <property type="protein sequence ID" value="ACU04503.1"/>
    <property type="molecule type" value="Genomic_DNA"/>
</dbReference>
<dbReference type="Gene3D" id="2.170.130.10">
    <property type="entry name" value="TonB-dependent receptor, plug domain"/>
    <property type="match status" value="1"/>
</dbReference>
<comment type="similarity">
    <text evidence="1">Belongs to the TonB-dependent receptor family.</text>
</comment>
<evidence type="ECO:0000256" key="1">
    <source>
        <dbReference type="PROSITE-ProRule" id="PRU01360"/>
    </source>
</evidence>
<keyword evidence="1" id="KW-0998">Cell outer membrane</keyword>
<keyword evidence="3" id="KW-0675">Receptor</keyword>
<evidence type="ECO:0000313" key="3">
    <source>
        <dbReference type="EMBL" id="ACU04503.1"/>
    </source>
</evidence>
<reference evidence="3 4" key="1">
    <citation type="journal article" date="2009" name="Stand. Genomic Sci.">
        <title>Complete genome sequence of Pedobacter heparinus type strain (HIM 762-3).</title>
        <authorList>
            <person name="Han C."/>
            <person name="Spring S."/>
            <person name="Lapidus A."/>
            <person name="Del Rio T.G."/>
            <person name="Tice H."/>
            <person name="Copeland A."/>
            <person name="Cheng J.F."/>
            <person name="Lucas S."/>
            <person name="Chen F."/>
            <person name="Nolan M."/>
            <person name="Bruce D."/>
            <person name="Goodwin L."/>
            <person name="Pitluck S."/>
            <person name="Ivanova N."/>
            <person name="Mavromatis K."/>
            <person name="Mikhailova N."/>
            <person name="Pati A."/>
            <person name="Chen A."/>
            <person name="Palaniappan K."/>
            <person name="Land M."/>
            <person name="Hauser L."/>
            <person name="Chang Y.J."/>
            <person name="Jeffries C.C."/>
            <person name="Saunders E."/>
            <person name="Chertkov O."/>
            <person name="Brettin T."/>
            <person name="Goker M."/>
            <person name="Rohde M."/>
            <person name="Bristow J."/>
            <person name="Eisen J.A."/>
            <person name="Markowitz V."/>
            <person name="Hugenholtz P."/>
            <person name="Kyrpides N.C."/>
            <person name="Klenk H.P."/>
            <person name="Detter J.C."/>
        </authorList>
    </citation>
    <scope>NUCLEOTIDE SEQUENCE [LARGE SCALE GENOMIC DNA]</scope>
    <source>
        <strain evidence="4">ATCC 13125 / DSM 2366 / CIP 104194 / JCM 7457 / NBRC 12017 / NCIMB 9290 / NRRL B-14731 / HIM 762-3</strain>
    </source>
</reference>
<gene>
    <name evidence="3" type="ordered locus">Phep_2299</name>
</gene>
<dbReference type="Gene3D" id="2.60.40.1120">
    <property type="entry name" value="Carboxypeptidase-like, regulatory domain"/>
    <property type="match status" value="1"/>
</dbReference>
<keyword evidence="1" id="KW-0813">Transport</keyword>
<organism evidence="3 4">
    <name type="scientific">Pedobacter heparinus (strain ATCC 13125 / DSM 2366 / CIP 104194 / JCM 7457 / NBRC 12017 / NCIMB 9290 / NRRL B-14731 / HIM 762-3)</name>
    <dbReference type="NCBI Taxonomy" id="485917"/>
    <lineage>
        <taxon>Bacteria</taxon>
        <taxon>Pseudomonadati</taxon>
        <taxon>Bacteroidota</taxon>
        <taxon>Sphingobacteriia</taxon>
        <taxon>Sphingobacteriales</taxon>
        <taxon>Sphingobacteriaceae</taxon>
        <taxon>Pedobacter</taxon>
    </lineage>
</organism>
<dbReference type="AlphaFoldDB" id="C6XYM1"/>
<keyword evidence="1" id="KW-1134">Transmembrane beta strand</keyword>
<dbReference type="KEGG" id="phe:Phep_2299"/>
<dbReference type="Pfam" id="PF07715">
    <property type="entry name" value="Plug"/>
    <property type="match status" value="1"/>
</dbReference>
<dbReference type="HOGENOM" id="CLU_004317_1_0_10"/>
<dbReference type="InterPro" id="IPR039426">
    <property type="entry name" value="TonB-dep_rcpt-like"/>
</dbReference>
<comment type="subcellular location">
    <subcellularLocation>
        <location evidence="1">Cell outer membrane</location>
        <topology evidence="1">Multi-pass membrane protein</topology>
    </subcellularLocation>
</comment>
<dbReference type="Proteomes" id="UP000000852">
    <property type="component" value="Chromosome"/>
</dbReference>
<dbReference type="FunFam" id="2.170.130.10:FF:000003">
    <property type="entry name" value="SusC/RagA family TonB-linked outer membrane protein"/>
    <property type="match status" value="1"/>
</dbReference>
<evidence type="ECO:0000313" key="4">
    <source>
        <dbReference type="Proteomes" id="UP000000852"/>
    </source>
</evidence>